<dbReference type="EMBL" id="ARYL01000029">
    <property type="protein sequence ID" value="KDA01402.1"/>
    <property type="molecule type" value="Genomic_DNA"/>
</dbReference>
<gene>
    <name evidence="4" type="ORF">HOC_15677</name>
</gene>
<evidence type="ECO:0000259" key="3">
    <source>
        <dbReference type="SMART" id="SM00922"/>
    </source>
</evidence>
<dbReference type="Proteomes" id="UP000024942">
    <property type="component" value="Unassembled WGS sequence"/>
</dbReference>
<comment type="caution">
    <text evidence="4">The sequence shown here is derived from an EMBL/GenBank/DDBJ whole genome shotgun (WGS) entry which is preliminary data.</text>
</comment>
<dbReference type="Pfam" id="PF02746">
    <property type="entry name" value="MR_MLE_N"/>
    <property type="match status" value="1"/>
</dbReference>
<dbReference type="InterPro" id="IPR034593">
    <property type="entry name" value="DgoD-like"/>
</dbReference>
<evidence type="ECO:0000256" key="2">
    <source>
        <dbReference type="ARBA" id="ARBA00022723"/>
    </source>
</evidence>
<proteinExistence type="inferred from homology"/>
<dbReference type="RefSeq" id="WP_035540310.1">
    <property type="nucleotide sequence ID" value="NZ_ARYL01000029.1"/>
</dbReference>
<evidence type="ECO:0000313" key="5">
    <source>
        <dbReference type="Proteomes" id="UP000024942"/>
    </source>
</evidence>
<dbReference type="Pfam" id="PF13378">
    <property type="entry name" value="MR_MLE_C"/>
    <property type="match status" value="1"/>
</dbReference>
<dbReference type="GO" id="GO:0046872">
    <property type="term" value="F:metal ion binding"/>
    <property type="evidence" value="ECO:0007669"/>
    <property type="project" value="UniProtKB-KW"/>
</dbReference>
<dbReference type="Gene3D" id="3.30.390.10">
    <property type="entry name" value="Enolase-like, N-terminal domain"/>
    <property type="match status" value="1"/>
</dbReference>
<dbReference type="eggNOG" id="COG4948">
    <property type="taxonomic scope" value="Bacteria"/>
</dbReference>
<evidence type="ECO:0000313" key="4">
    <source>
        <dbReference type="EMBL" id="KDA01402.1"/>
    </source>
</evidence>
<comment type="similarity">
    <text evidence="1">Belongs to the mandelate racemase/muconate lactonizing enzyme family.</text>
</comment>
<dbReference type="InterPro" id="IPR036849">
    <property type="entry name" value="Enolase-like_C_sf"/>
</dbReference>
<dbReference type="InterPro" id="IPR013341">
    <property type="entry name" value="Mandelate_racemase_N_dom"/>
</dbReference>
<dbReference type="PATRIC" id="fig|1280953.3.peg.3145"/>
<name>A0A059G3J7_9PROT</name>
<dbReference type="SUPFAM" id="SSF51604">
    <property type="entry name" value="Enolase C-terminal domain-like"/>
    <property type="match status" value="1"/>
</dbReference>
<reference evidence="4 5" key="1">
    <citation type="journal article" date="2014" name="Antonie Van Leeuwenhoek">
        <title>Hyphomonas beringensis sp. nov. and Hyphomonas chukchiensis sp. nov., isolated from surface seawater of the Bering Sea and Chukchi Sea.</title>
        <authorList>
            <person name="Li C."/>
            <person name="Lai Q."/>
            <person name="Li G."/>
            <person name="Dong C."/>
            <person name="Wang J."/>
            <person name="Liao Y."/>
            <person name="Shao Z."/>
        </authorList>
    </citation>
    <scope>NUCLEOTIDE SEQUENCE [LARGE SCALE GENOMIC DNA]</scope>
    <source>
        <strain evidence="4 5">SCH89</strain>
    </source>
</reference>
<keyword evidence="4" id="KW-0413">Isomerase</keyword>
<dbReference type="AlphaFoldDB" id="A0A059G3J7"/>
<dbReference type="InterPro" id="IPR029065">
    <property type="entry name" value="Enolase_C-like"/>
</dbReference>
<accession>A0A059G3J7</accession>
<dbReference type="PANTHER" id="PTHR48080:SF3">
    <property type="entry name" value="ENOLASE SUPERFAMILY MEMBER DDB_G0284701"/>
    <property type="match status" value="1"/>
</dbReference>
<protein>
    <submittedName>
        <fullName evidence="4">Putative chloromuconate cycloisomerase</fullName>
    </submittedName>
</protein>
<keyword evidence="5" id="KW-1185">Reference proteome</keyword>
<dbReference type="SMART" id="SM00922">
    <property type="entry name" value="MR_MLE"/>
    <property type="match status" value="1"/>
</dbReference>
<dbReference type="OrthoDB" id="9775913at2"/>
<dbReference type="GO" id="GO:0016853">
    <property type="term" value="F:isomerase activity"/>
    <property type="evidence" value="ECO:0007669"/>
    <property type="project" value="UniProtKB-KW"/>
</dbReference>
<dbReference type="SUPFAM" id="SSF54826">
    <property type="entry name" value="Enolase N-terminal domain-like"/>
    <property type="match status" value="1"/>
</dbReference>
<sequence length="392" mass="42993">MSIVQDPIRKIELFPIFVPFKAHVRDMLQGGSGKVAMGLKVEDHWLGADFLLCRMTTENGVVGVGDIYVWLVEGAVTPVLMASLIKDHLARYVLGRSAFDIGLINDKFDNNVARNEMAKGVLDLALYDVAARTINRPVYDLCGGKQLDRIPMSMVLPLTSVDIILDVVQRGLDVGLRSFRCKLGDGLRRDVEIIKAVRELIGPNAALRVDYNQAYNPNEALACIEAIAPYGIDFAEQPVKGDDFVGMAWVQSRTNVPLMAHESGFGLRDIVTLADMGAVRTFGINPERPGGMTNALKAIDYAAARGLDVVLHNQPSGLGSAIQLQMHAARASKIRHASELQGHVMMEHDLLKERIVYEDGYANLPTGPGWGVEVDFDMVDKYQIQPTVVVEA</sequence>
<dbReference type="PANTHER" id="PTHR48080">
    <property type="entry name" value="D-GALACTONATE DEHYDRATASE-RELATED"/>
    <property type="match status" value="1"/>
</dbReference>
<dbReference type="InterPro" id="IPR029017">
    <property type="entry name" value="Enolase-like_N"/>
</dbReference>
<dbReference type="InterPro" id="IPR013342">
    <property type="entry name" value="Mandelate_racemase_C"/>
</dbReference>
<organism evidence="4 5">
    <name type="scientific">Hyphomonas oceanitis SCH89</name>
    <dbReference type="NCBI Taxonomy" id="1280953"/>
    <lineage>
        <taxon>Bacteria</taxon>
        <taxon>Pseudomonadati</taxon>
        <taxon>Pseudomonadota</taxon>
        <taxon>Alphaproteobacteria</taxon>
        <taxon>Hyphomonadales</taxon>
        <taxon>Hyphomonadaceae</taxon>
        <taxon>Hyphomonas</taxon>
    </lineage>
</organism>
<dbReference type="Gene3D" id="3.20.20.120">
    <property type="entry name" value="Enolase-like C-terminal domain"/>
    <property type="match status" value="1"/>
</dbReference>
<evidence type="ECO:0000256" key="1">
    <source>
        <dbReference type="ARBA" id="ARBA00008031"/>
    </source>
</evidence>
<feature type="domain" description="Mandelate racemase/muconate lactonizing enzyme C-terminal" evidence="3">
    <location>
        <begin position="161"/>
        <end position="257"/>
    </location>
</feature>
<dbReference type="STRING" id="1280953.HOC_15677"/>
<keyword evidence="2" id="KW-0479">Metal-binding</keyword>